<accession>A0ACB9CZN5</accession>
<keyword evidence="2" id="KW-1185">Reference proteome</keyword>
<reference evidence="2" key="1">
    <citation type="journal article" date="2022" name="Mol. Ecol. Resour.">
        <title>The genomes of chicory, endive, great burdock and yacon provide insights into Asteraceae palaeo-polyploidization history and plant inulin production.</title>
        <authorList>
            <person name="Fan W."/>
            <person name="Wang S."/>
            <person name="Wang H."/>
            <person name="Wang A."/>
            <person name="Jiang F."/>
            <person name="Liu H."/>
            <person name="Zhao H."/>
            <person name="Xu D."/>
            <person name="Zhang Y."/>
        </authorList>
    </citation>
    <scope>NUCLEOTIDE SEQUENCE [LARGE SCALE GENOMIC DNA]</scope>
    <source>
        <strain evidence="2">cv. Punajuju</strain>
    </source>
</reference>
<sequence length="276" mass="30150">MTGVSPGMIPGLDSSLDSPDVPNNQLHEFSSQCSQASGEERKKSKVQKNIRIFKEPSAKASCLDHSNARCLQAGDSCIHRKRIKELDKLTHSIFQEKDFEAAFVSVDPSHRDRSLVLKPVEIDGDVEMNHDVSGDCDRNLTGQTKWVDGMVVDGTSSEGSENGDDEYDEEDCDGEDVVTGNVMEDATYAQASPVDGNECSTVMHAVSDHIPVSKFEVHAMNKDDCDGEDVVTGNVMEDTTYAQASPVDDKEFSTVMHAVSDHIPASKFELHALKRG</sequence>
<proteinExistence type="predicted"/>
<dbReference type="Proteomes" id="UP001055811">
    <property type="component" value="Linkage Group LG05"/>
</dbReference>
<gene>
    <name evidence="1" type="ORF">L2E82_30219</name>
</gene>
<comment type="caution">
    <text evidence="1">The sequence shown here is derived from an EMBL/GenBank/DDBJ whole genome shotgun (WGS) entry which is preliminary data.</text>
</comment>
<reference evidence="1 2" key="2">
    <citation type="journal article" date="2022" name="Mol. Ecol. Resour.">
        <title>The genomes of chicory, endive, great burdock and yacon provide insights into Asteraceae paleo-polyploidization history and plant inulin production.</title>
        <authorList>
            <person name="Fan W."/>
            <person name="Wang S."/>
            <person name="Wang H."/>
            <person name="Wang A."/>
            <person name="Jiang F."/>
            <person name="Liu H."/>
            <person name="Zhao H."/>
            <person name="Xu D."/>
            <person name="Zhang Y."/>
        </authorList>
    </citation>
    <scope>NUCLEOTIDE SEQUENCE [LARGE SCALE GENOMIC DNA]</scope>
    <source>
        <strain evidence="2">cv. Punajuju</strain>
        <tissue evidence="1">Leaves</tissue>
    </source>
</reference>
<protein>
    <submittedName>
        <fullName evidence="1">Uncharacterized protein</fullName>
    </submittedName>
</protein>
<name>A0ACB9CZN5_CICIN</name>
<organism evidence="1 2">
    <name type="scientific">Cichorium intybus</name>
    <name type="common">Chicory</name>
    <dbReference type="NCBI Taxonomy" id="13427"/>
    <lineage>
        <taxon>Eukaryota</taxon>
        <taxon>Viridiplantae</taxon>
        <taxon>Streptophyta</taxon>
        <taxon>Embryophyta</taxon>
        <taxon>Tracheophyta</taxon>
        <taxon>Spermatophyta</taxon>
        <taxon>Magnoliopsida</taxon>
        <taxon>eudicotyledons</taxon>
        <taxon>Gunneridae</taxon>
        <taxon>Pentapetalae</taxon>
        <taxon>asterids</taxon>
        <taxon>campanulids</taxon>
        <taxon>Asterales</taxon>
        <taxon>Asteraceae</taxon>
        <taxon>Cichorioideae</taxon>
        <taxon>Cichorieae</taxon>
        <taxon>Cichoriinae</taxon>
        <taxon>Cichorium</taxon>
    </lineage>
</organism>
<dbReference type="EMBL" id="CM042013">
    <property type="protein sequence ID" value="KAI3739807.1"/>
    <property type="molecule type" value="Genomic_DNA"/>
</dbReference>
<evidence type="ECO:0000313" key="1">
    <source>
        <dbReference type="EMBL" id="KAI3739807.1"/>
    </source>
</evidence>
<evidence type="ECO:0000313" key="2">
    <source>
        <dbReference type="Proteomes" id="UP001055811"/>
    </source>
</evidence>